<dbReference type="Pfam" id="PF04406">
    <property type="entry name" value="TP6A_N"/>
    <property type="match status" value="1"/>
</dbReference>
<comment type="subunit">
    <text evidence="9">Homodimer. Heterotetramer of two Top6A and two Top6B chains.</text>
</comment>
<dbReference type="Gene3D" id="1.10.10.10">
    <property type="entry name" value="Winged helix-like DNA-binding domain superfamily/Winged helix DNA-binding domain"/>
    <property type="match status" value="1"/>
</dbReference>
<keyword evidence="6 9" id="KW-0799">Topoisomerase</keyword>
<dbReference type="PROSITE" id="PS52041">
    <property type="entry name" value="TOPO_IIB"/>
    <property type="match status" value="1"/>
</dbReference>
<reference evidence="13 14" key="1">
    <citation type="submission" date="2017-11" db="EMBL/GenBank/DDBJ databases">
        <title>Isolation and Characterization of Family Methanocellaceae Species from Potential Methane Hydrate Area Offshore Southwestern Taiwan.</title>
        <authorList>
            <person name="Zhang W.-L."/>
            <person name="Chen W.-C."/>
            <person name="Lai M.-C."/>
            <person name="Chen S.-C."/>
        </authorList>
    </citation>
    <scope>NUCLEOTIDE SEQUENCE [LARGE SCALE GENOMIC DNA]</scope>
    <source>
        <strain evidence="13 14">CWC-04</strain>
    </source>
</reference>
<evidence type="ECO:0000313" key="13">
    <source>
        <dbReference type="EMBL" id="MCD1295111.1"/>
    </source>
</evidence>
<organism evidence="13 14">
    <name type="scientific">Methanooceanicella nereidis</name>
    <dbReference type="NCBI Taxonomy" id="2052831"/>
    <lineage>
        <taxon>Archaea</taxon>
        <taxon>Methanobacteriati</taxon>
        <taxon>Methanobacteriota</taxon>
        <taxon>Stenosarchaea group</taxon>
        <taxon>Methanomicrobia</taxon>
        <taxon>Methanocellales</taxon>
        <taxon>Methanocellaceae</taxon>
        <taxon>Methanooceanicella</taxon>
    </lineage>
</organism>
<dbReference type="GO" id="GO:0006260">
    <property type="term" value="P:DNA replication"/>
    <property type="evidence" value="ECO:0007669"/>
    <property type="project" value="UniProtKB-UniRule"/>
</dbReference>
<dbReference type="GO" id="GO:0003677">
    <property type="term" value="F:DNA binding"/>
    <property type="evidence" value="ECO:0007669"/>
    <property type="project" value="UniProtKB-UniRule"/>
</dbReference>
<proteinExistence type="inferred from homology"/>
<keyword evidence="9" id="KW-0067">ATP-binding</keyword>
<dbReference type="InterPro" id="IPR004085">
    <property type="entry name" value="TopoVI_A"/>
</dbReference>
<dbReference type="Pfam" id="PF21180">
    <property type="entry name" value="TOP6A-Spo11_Toprim"/>
    <property type="match status" value="1"/>
</dbReference>
<keyword evidence="8 9" id="KW-0413">Isomerase</keyword>
<evidence type="ECO:0000256" key="8">
    <source>
        <dbReference type="ARBA" id="ARBA00023235"/>
    </source>
</evidence>
<dbReference type="InterPro" id="IPR036078">
    <property type="entry name" value="Spo11/TopoVI_A_sf"/>
</dbReference>
<keyword evidence="4 9" id="KW-0479">Metal-binding</keyword>
<sequence>MAKKNDAIISKLKNIGEGVLDDVESGHNPSMDIMTRSINNVHFDEASGVIKLGNDRQKRFYFNVNQAKKFLQTLLIAKQIKTLIEQDKPPLSIRQLFYTLKHEIPGAGENTFDVQEESDPIIEDIEAITDTLREDLNLIATPNGVISGPMVVEDKTGDVLDFTRMGSAGGAVPPIVEDDYFHIKEMSADYILVVEKYAVWNLLNQEKYWKKNNCLLMTGKGQPARAERRLLARFAEEFDIPIYIFTDMDPWGYYIYSVYKYGSINLAFFSEKAACPPAKYIGLSVRDVMDFQLPKSSWIKLNDEDNKRIEEISSYPWFQKERWQKELSDLKKFGYKIEQDALVSKSIEFTSNNYLPHKIENKEFLE</sequence>
<dbReference type="PRINTS" id="PR01550">
    <property type="entry name" value="TOP6AFAMILY"/>
</dbReference>
<dbReference type="HAMAP" id="MF_00132">
    <property type="entry name" value="Top6A"/>
    <property type="match status" value="1"/>
</dbReference>
<name>A0AAP2RCP1_9EURY</name>
<evidence type="ECO:0000259" key="12">
    <source>
        <dbReference type="Pfam" id="PF21180"/>
    </source>
</evidence>
<keyword evidence="7 9" id="KW-0238">DNA-binding</keyword>
<dbReference type="SUPFAM" id="SSF56726">
    <property type="entry name" value="DNA topoisomerase IV, alpha subunit"/>
    <property type="match status" value="1"/>
</dbReference>
<comment type="caution">
    <text evidence="13">The sequence shown here is derived from an EMBL/GenBank/DDBJ whole genome shotgun (WGS) entry which is preliminary data.</text>
</comment>
<protein>
    <recommendedName>
        <fullName evidence="9">Type 2 DNA topoisomerase 6 subunit A</fullName>
        <ecNumber evidence="9">5.6.2.2</ecNumber>
    </recommendedName>
    <alternativeName>
        <fullName evidence="9">Type II DNA topoisomerase VI subunit A</fullName>
    </alternativeName>
</protein>
<gene>
    <name evidence="9" type="primary">top6A</name>
    <name evidence="13" type="ORF">CUJ83_08885</name>
</gene>
<dbReference type="EC" id="5.6.2.2" evidence="9"/>
<comment type="function">
    <text evidence="9">Relaxes both positive and negative superturns and exhibits a strong decatenase activity.</text>
</comment>
<comment type="cofactor">
    <cofactor evidence="2 9">
        <name>Mg(2+)</name>
        <dbReference type="ChEBI" id="CHEBI:18420"/>
    </cofactor>
</comment>
<dbReference type="EMBL" id="PGCK01000006">
    <property type="protein sequence ID" value="MCD1295111.1"/>
    <property type="molecule type" value="Genomic_DNA"/>
</dbReference>
<evidence type="ECO:0000256" key="6">
    <source>
        <dbReference type="ARBA" id="ARBA00023029"/>
    </source>
</evidence>
<dbReference type="InterPro" id="IPR034136">
    <property type="entry name" value="TOPRIM_Topo6A/Spo11"/>
</dbReference>
<evidence type="ECO:0000256" key="4">
    <source>
        <dbReference type="ARBA" id="ARBA00022723"/>
    </source>
</evidence>
<dbReference type="GO" id="GO:0003918">
    <property type="term" value="F:DNA topoisomerase type II (double strand cut, ATP-hydrolyzing) activity"/>
    <property type="evidence" value="ECO:0007669"/>
    <property type="project" value="UniProtKB-UniRule"/>
</dbReference>
<evidence type="ECO:0000313" key="14">
    <source>
        <dbReference type="Proteomes" id="UP001320159"/>
    </source>
</evidence>
<dbReference type="InterPro" id="IPR036388">
    <property type="entry name" value="WH-like_DNA-bd_sf"/>
</dbReference>
<keyword evidence="5 9" id="KW-0460">Magnesium</keyword>
<evidence type="ECO:0000256" key="10">
    <source>
        <dbReference type="PROSITE-ProRule" id="PRU01385"/>
    </source>
</evidence>
<dbReference type="CDD" id="cd00223">
    <property type="entry name" value="TOPRIM_TopoIIB_SPO"/>
    <property type="match status" value="1"/>
</dbReference>
<dbReference type="PANTHER" id="PTHR10848">
    <property type="entry name" value="MEIOTIC RECOMBINATION PROTEIN SPO11"/>
    <property type="match status" value="1"/>
</dbReference>
<dbReference type="GO" id="GO:0005694">
    <property type="term" value="C:chromosome"/>
    <property type="evidence" value="ECO:0007669"/>
    <property type="project" value="InterPro"/>
</dbReference>
<accession>A0AAP2RCP1</accession>
<feature type="active site" description="O-(5'-phospho-DNA)-tyrosine intermediate" evidence="9 10">
    <location>
        <position position="98"/>
    </location>
</feature>
<dbReference type="InterPro" id="IPR002815">
    <property type="entry name" value="Spo11/TopoVI_A"/>
</dbReference>
<comment type="similarity">
    <text evidence="3 9 10">Belongs to the TOP6A family.</text>
</comment>
<dbReference type="Gene3D" id="3.40.1360.10">
    <property type="match status" value="1"/>
</dbReference>
<dbReference type="NCBIfam" id="NF003333">
    <property type="entry name" value="PRK04342.1-2"/>
    <property type="match status" value="1"/>
</dbReference>
<evidence type="ECO:0000256" key="3">
    <source>
        <dbReference type="ARBA" id="ARBA00006559"/>
    </source>
</evidence>
<keyword evidence="9" id="KW-0547">Nucleotide-binding</keyword>
<dbReference type="InterPro" id="IPR013049">
    <property type="entry name" value="Spo11/TopoVI_A_N"/>
</dbReference>
<feature type="binding site" evidence="9">
    <location>
        <position position="195"/>
    </location>
    <ligand>
        <name>Mg(2+)</name>
        <dbReference type="ChEBI" id="CHEBI:18420"/>
    </ligand>
</feature>
<evidence type="ECO:0000256" key="7">
    <source>
        <dbReference type="ARBA" id="ARBA00023125"/>
    </source>
</evidence>
<evidence type="ECO:0000256" key="9">
    <source>
        <dbReference type="HAMAP-Rule" id="MF_00132"/>
    </source>
</evidence>
<dbReference type="AlphaFoldDB" id="A0AAP2RCP1"/>
<dbReference type="RefSeq" id="WP_230741957.1">
    <property type="nucleotide sequence ID" value="NZ_PGCK01000006.1"/>
</dbReference>
<evidence type="ECO:0000256" key="5">
    <source>
        <dbReference type="ARBA" id="ARBA00022842"/>
    </source>
</evidence>
<dbReference type="PANTHER" id="PTHR10848:SF0">
    <property type="entry name" value="MEIOTIC RECOMBINATION PROTEIN SPO11"/>
    <property type="match status" value="1"/>
</dbReference>
<dbReference type="GO" id="GO:0006265">
    <property type="term" value="P:DNA topological change"/>
    <property type="evidence" value="ECO:0007669"/>
    <property type="project" value="UniProtKB-UniRule"/>
</dbReference>
<evidence type="ECO:0000259" key="11">
    <source>
        <dbReference type="Pfam" id="PF04406"/>
    </source>
</evidence>
<dbReference type="GO" id="GO:0000287">
    <property type="term" value="F:magnesium ion binding"/>
    <property type="evidence" value="ECO:0007669"/>
    <property type="project" value="UniProtKB-UniRule"/>
</dbReference>
<dbReference type="GO" id="GO:0005524">
    <property type="term" value="F:ATP binding"/>
    <property type="evidence" value="ECO:0007669"/>
    <property type="project" value="UniProtKB-KW"/>
</dbReference>
<evidence type="ECO:0000256" key="1">
    <source>
        <dbReference type="ARBA" id="ARBA00000185"/>
    </source>
</evidence>
<feature type="binding site" evidence="9">
    <location>
        <position position="247"/>
    </location>
    <ligand>
        <name>Mg(2+)</name>
        <dbReference type="ChEBI" id="CHEBI:18420"/>
    </ligand>
</feature>
<evidence type="ECO:0000256" key="2">
    <source>
        <dbReference type="ARBA" id="ARBA00001946"/>
    </source>
</evidence>
<keyword evidence="14" id="KW-1185">Reference proteome</keyword>
<feature type="domain" description="Topoisomerase 6 subunit A/Spo11 TOPRIM" evidence="12">
    <location>
        <begin position="190"/>
        <end position="359"/>
    </location>
</feature>
<dbReference type="PRINTS" id="PR01552">
    <property type="entry name" value="TPISMRASE6A"/>
</dbReference>
<comment type="catalytic activity">
    <reaction evidence="1 9 10">
        <text>ATP-dependent breakage, passage and rejoining of double-stranded DNA.</text>
        <dbReference type="EC" id="5.6.2.2"/>
    </reaction>
</comment>
<feature type="domain" description="Spo11/DNA topoisomerase VI subunit A N-terminal" evidence="11">
    <location>
        <begin position="68"/>
        <end position="137"/>
    </location>
</feature>
<dbReference type="Proteomes" id="UP001320159">
    <property type="component" value="Unassembled WGS sequence"/>
</dbReference>